<keyword evidence="4" id="KW-1185">Reference proteome</keyword>
<dbReference type="EC" id="1.-.-.-" evidence="3"/>
<reference evidence="3 4" key="1">
    <citation type="submission" date="2024-09" db="EMBL/GenBank/DDBJ databases">
        <authorList>
            <person name="Sun Q."/>
            <person name="Mori K."/>
        </authorList>
    </citation>
    <scope>NUCLEOTIDE SEQUENCE [LARGE SCALE GENOMIC DNA]</scope>
    <source>
        <strain evidence="3 4">JCM 3324</strain>
    </source>
</reference>
<dbReference type="NCBIfam" id="TIGR03619">
    <property type="entry name" value="F420_Rv2161c"/>
    <property type="match status" value="1"/>
</dbReference>
<comment type="caution">
    <text evidence="3">The sequence shown here is derived from an EMBL/GenBank/DDBJ whole genome shotgun (WGS) entry which is preliminary data.</text>
</comment>
<dbReference type="GO" id="GO:0016491">
    <property type="term" value="F:oxidoreductase activity"/>
    <property type="evidence" value="ECO:0007669"/>
    <property type="project" value="UniProtKB-KW"/>
</dbReference>
<proteinExistence type="predicted"/>
<dbReference type="PANTHER" id="PTHR43244">
    <property type="match status" value="1"/>
</dbReference>
<dbReference type="Pfam" id="PF00296">
    <property type="entry name" value="Bac_luciferase"/>
    <property type="match status" value="1"/>
</dbReference>
<evidence type="ECO:0000259" key="2">
    <source>
        <dbReference type="Pfam" id="PF00296"/>
    </source>
</evidence>
<feature type="domain" description="Luciferase-like" evidence="2">
    <location>
        <begin position="16"/>
        <end position="234"/>
    </location>
</feature>
<dbReference type="Gene3D" id="3.20.20.30">
    <property type="entry name" value="Luciferase-like domain"/>
    <property type="match status" value="1"/>
</dbReference>
<sequence>MKLGVTMFATDLAMPVQQLAKAAEERGLDSLYLPEHTHIPVSRRTPYPGAADGELPEEYKRTLDPLVALSFAAAATARLRLGTGILLAAQRDPIVTAKAIASLDLLSGGRVVVGVGFGWNVEEIENHGVPYGRRREIARHHVMAMQALWRDEVASFEGVEPAWSWPKPLSRPPVHVGGAAGPKLFAHVAEYADGWMPIGGRGIKAALPALREACEKAGRSMARVIPFATLATREKLDYFAELGIEEAVATLPSGPADEVLPVLDRYAALLP</sequence>
<keyword evidence="1 3" id="KW-0560">Oxidoreductase</keyword>
<evidence type="ECO:0000256" key="1">
    <source>
        <dbReference type="ARBA" id="ARBA00023002"/>
    </source>
</evidence>
<name>A0ABV5NPA8_9ACTN</name>
<dbReference type="PANTHER" id="PTHR43244:SF1">
    <property type="entry name" value="5,10-METHYLENETETRAHYDROMETHANOPTERIN REDUCTASE"/>
    <property type="match status" value="1"/>
</dbReference>
<evidence type="ECO:0000313" key="3">
    <source>
        <dbReference type="EMBL" id="MFB9472151.1"/>
    </source>
</evidence>
<dbReference type="RefSeq" id="WP_345398274.1">
    <property type="nucleotide sequence ID" value="NZ_BAAAXS010000001.1"/>
</dbReference>
<gene>
    <name evidence="3" type="ORF">ACFFR3_21775</name>
</gene>
<dbReference type="InterPro" id="IPR036661">
    <property type="entry name" value="Luciferase-like_sf"/>
</dbReference>
<dbReference type="Proteomes" id="UP001589568">
    <property type="component" value="Unassembled WGS sequence"/>
</dbReference>
<organism evidence="3 4">
    <name type="scientific">Nonomuraea salmonea</name>
    <dbReference type="NCBI Taxonomy" id="46181"/>
    <lineage>
        <taxon>Bacteria</taxon>
        <taxon>Bacillati</taxon>
        <taxon>Actinomycetota</taxon>
        <taxon>Actinomycetes</taxon>
        <taxon>Streptosporangiales</taxon>
        <taxon>Streptosporangiaceae</taxon>
        <taxon>Nonomuraea</taxon>
    </lineage>
</organism>
<dbReference type="EMBL" id="JBHMCF010000020">
    <property type="protein sequence ID" value="MFB9472151.1"/>
    <property type="molecule type" value="Genomic_DNA"/>
</dbReference>
<protein>
    <submittedName>
        <fullName evidence="3">TIGR03619 family F420-dependent LLM class oxidoreductase</fullName>
        <ecNumber evidence="3">1.-.-.-</ecNumber>
    </submittedName>
</protein>
<dbReference type="InterPro" id="IPR019921">
    <property type="entry name" value="Lucif-like_OxRdtase_Rv2161c"/>
</dbReference>
<dbReference type="InterPro" id="IPR011251">
    <property type="entry name" value="Luciferase-like_dom"/>
</dbReference>
<dbReference type="InterPro" id="IPR050564">
    <property type="entry name" value="F420-G6PD/mer"/>
</dbReference>
<accession>A0ABV5NPA8</accession>
<evidence type="ECO:0000313" key="4">
    <source>
        <dbReference type="Proteomes" id="UP001589568"/>
    </source>
</evidence>
<dbReference type="SUPFAM" id="SSF51679">
    <property type="entry name" value="Bacterial luciferase-like"/>
    <property type="match status" value="1"/>
</dbReference>